<dbReference type="PANTHER" id="PTHR48078:SF6">
    <property type="entry name" value="L-THREONINE DEHYDRATASE CATABOLIC TDCB"/>
    <property type="match status" value="1"/>
</dbReference>
<dbReference type="NCBIfam" id="TIGR00260">
    <property type="entry name" value="thrC"/>
    <property type="match status" value="1"/>
</dbReference>
<evidence type="ECO:0000256" key="5">
    <source>
        <dbReference type="NCBIfam" id="TIGR00260"/>
    </source>
</evidence>
<dbReference type="GO" id="GO:0009097">
    <property type="term" value="P:isoleucine biosynthetic process"/>
    <property type="evidence" value="ECO:0007669"/>
    <property type="project" value="TreeGrafter"/>
</dbReference>
<organism evidence="8 9">
    <name type="scientific">Nitratidesulfovibrio vulgaris (strain DP4)</name>
    <name type="common">Desulfovibrio vulgaris</name>
    <dbReference type="NCBI Taxonomy" id="391774"/>
    <lineage>
        <taxon>Bacteria</taxon>
        <taxon>Pseudomonadati</taxon>
        <taxon>Thermodesulfobacteriota</taxon>
        <taxon>Desulfovibrionia</taxon>
        <taxon>Desulfovibrionales</taxon>
        <taxon>Desulfovibrionaceae</taxon>
        <taxon>Nitratidesulfovibrio</taxon>
    </lineage>
</organism>
<dbReference type="GO" id="GO:0006567">
    <property type="term" value="P:L-threonine catabolic process"/>
    <property type="evidence" value="ECO:0007669"/>
    <property type="project" value="TreeGrafter"/>
</dbReference>
<comment type="cofactor">
    <cofactor evidence="1 6">
        <name>pyridoxal 5'-phosphate</name>
        <dbReference type="ChEBI" id="CHEBI:597326"/>
    </cofactor>
</comment>
<dbReference type="EMBL" id="CP000527">
    <property type="protein sequence ID" value="ABM27201.1"/>
    <property type="molecule type" value="Genomic_DNA"/>
</dbReference>
<dbReference type="InterPro" id="IPR036052">
    <property type="entry name" value="TrpB-like_PALP_sf"/>
</dbReference>
<keyword evidence="4 8" id="KW-0456">Lyase</keyword>
<evidence type="ECO:0000256" key="1">
    <source>
        <dbReference type="ARBA" id="ARBA00001933"/>
    </source>
</evidence>
<sequence>MPSCDFPGWRSRMEYVCLGCGARHSIDELLYTCPSCGGVFLLEDLDFDHLADHRSGDDWRTLFDTRASTRCRSLRGIFRFYELMAPVLEEDDIIYLGEGNTPVVDASPALERSVGQRFAYKNDGQNPSASFKDRGMACAFSYLRALVRKHGWDEVLTICASTGDTSAAAALYASYVGSPIKSAVILPHGKVTPQQLSQPLGSGATVLEIPGVFDDCMKVVEHLAENYRVALLNSKNSWRILGQESYAFEVAQWYGWDMAGKCVFVPIGNAGNITAVMSGFLKMHRLGIIDALPRVFGVQSHHADPVYRYYSVEDPAQRHYEPVTVQPSVAQAAMIGNPVSFPRVRHLAERFEALGGPGAFQVVQVTEQAIMDSMIRANRHGHIACTQGGECLAGLLRAKELGLVDKDETAVLDATAHSLKFSGFQDMYFTNGFPPAYGVTPDATLGNAPSLVLHDEDKVALAEKYTVEAAQRIAAKLGLAGK</sequence>
<evidence type="ECO:0000259" key="7">
    <source>
        <dbReference type="PROSITE" id="PS00028"/>
    </source>
</evidence>
<dbReference type="Gene3D" id="3.40.50.1100">
    <property type="match status" value="2"/>
</dbReference>
<gene>
    <name evidence="8" type="ordered locus">Dvul_0177</name>
</gene>
<keyword evidence="3 6" id="KW-0663">Pyridoxal phosphate</keyword>
<dbReference type="PROSITE" id="PS00028">
    <property type="entry name" value="ZINC_FINGER_C2H2_1"/>
    <property type="match status" value="1"/>
</dbReference>
<dbReference type="PANTHER" id="PTHR48078">
    <property type="entry name" value="THREONINE DEHYDRATASE, MITOCHONDRIAL-RELATED"/>
    <property type="match status" value="1"/>
</dbReference>
<dbReference type="KEGG" id="dvl:Dvul_0177"/>
<evidence type="ECO:0000256" key="2">
    <source>
        <dbReference type="ARBA" id="ARBA00005517"/>
    </source>
</evidence>
<comment type="similarity">
    <text evidence="2">Belongs to the threonine synthase family.</text>
</comment>
<evidence type="ECO:0000256" key="4">
    <source>
        <dbReference type="ARBA" id="ARBA00023239"/>
    </source>
</evidence>
<evidence type="ECO:0000256" key="3">
    <source>
        <dbReference type="ARBA" id="ARBA00022898"/>
    </source>
</evidence>
<reference evidence="9" key="1">
    <citation type="journal article" date="2009" name="Environ. Microbiol.">
        <title>Contribution of mobile genetic elements to Desulfovibrio vulgaris genome plasticity.</title>
        <authorList>
            <person name="Walker C.B."/>
            <person name="Stolyar S."/>
            <person name="Chivian D."/>
            <person name="Pinel N."/>
            <person name="Gabster J.A."/>
            <person name="Dehal P.S."/>
            <person name="He Z."/>
            <person name="Yang Z.K."/>
            <person name="Yen H.C."/>
            <person name="Zhou J."/>
            <person name="Wall J.D."/>
            <person name="Hazen T.C."/>
            <person name="Arkin A.P."/>
            <person name="Stahl D.A."/>
        </authorList>
    </citation>
    <scope>NUCLEOTIDE SEQUENCE [LARGE SCALE GENOMIC DNA]</scope>
    <source>
        <strain evidence="9">DP4</strain>
    </source>
</reference>
<accession>A0A0H3A5D6</accession>
<dbReference type="InterPro" id="IPR001926">
    <property type="entry name" value="TrpB-like_PALP"/>
</dbReference>
<dbReference type="InterPro" id="IPR013087">
    <property type="entry name" value="Znf_C2H2_type"/>
</dbReference>
<evidence type="ECO:0000256" key="6">
    <source>
        <dbReference type="PIRSR" id="PIRSR604450-51"/>
    </source>
</evidence>
<name>A0A0H3A5D6_NITV4</name>
<dbReference type="GO" id="GO:0009088">
    <property type="term" value="P:threonine biosynthetic process"/>
    <property type="evidence" value="ECO:0007669"/>
    <property type="project" value="UniProtKB-UniRule"/>
</dbReference>
<dbReference type="HOGENOM" id="CLU_028142_0_1_7"/>
<protein>
    <recommendedName>
        <fullName evidence="5">Threonine synthase</fullName>
        <ecNumber evidence="5">4.2.3.1</ecNumber>
    </recommendedName>
</protein>
<evidence type="ECO:0000313" key="9">
    <source>
        <dbReference type="Proteomes" id="UP000009173"/>
    </source>
</evidence>
<proteinExistence type="inferred from homology"/>
<dbReference type="Proteomes" id="UP000009173">
    <property type="component" value="Chromosome"/>
</dbReference>
<dbReference type="GO" id="GO:0006565">
    <property type="term" value="P:L-serine catabolic process"/>
    <property type="evidence" value="ECO:0007669"/>
    <property type="project" value="TreeGrafter"/>
</dbReference>
<dbReference type="SUPFAM" id="SSF53686">
    <property type="entry name" value="Tryptophan synthase beta subunit-like PLP-dependent enzymes"/>
    <property type="match status" value="1"/>
</dbReference>
<feature type="modified residue" description="N6-(pyridoxal phosphate)lysine" evidence="6">
    <location>
        <position position="132"/>
    </location>
</feature>
<dbReference type="Pfam" id="PF00291">
    <property type="entry name" value="PALP"/>
    <property type="match status" value="1"/>
</dbReference>
<dbReference type="RefSeq" id="WP_011791440.1">
    <property type="nucleotide sequence ID" value="NC_008751.1"/>
</dbReference>
<feature type="domain" description="C2H2-type" evidence="7">
    <location>
        <begin position="33"/>
        <end position="53"/>
    </location>
</feature>
<evidence type="ECO:0000313" key="8">
    <source>
        <dbReference type="EMBL" id="ABM27201.1"/>
    </source>
</evidence>
<dbReference type="GO" id="GO:0003941">
    <property type="term" value="F:L-serine ammonia-lyase activity"/>
    <property type="evidence" value="ECO:0007669"/>
    <property type="project" value="TreeGrafter"/>
</dbReference>
<dbReference type="EC" id="4.2.3.1" evidence="5"/>
<dbReference type="InterPro" id="IPR004450">
    <property type="entry name" value="Thr_synthase-like"/>
</dbReference>
<dbReference type="AlphaFoldDB" id="A0A0H3A5D6"/>
<dbReference type="InterPro" id="IPR050147">
    <property type="entry name" value="Ser/Thr_Dehydratase"/>
</dbReference>
<dbReference type="GO" id="GO:0004795">
    <property type="term" value="F:threonine synthase activity"/>
    <property type="evidence" value="ECO:0007669"/>
    <property type="project" value="UniProtKB-UniRule"/>
</dbReference>
<dbReference type="GO" id="GO:0004794">
    <property type="term" value="F:threonine deaminase activity"/>
    <property type="evidence" value="ECO:0007669"/>
    <property type="project" value="TreeGrafter"/>
</dbReference>
<dbReference type="CDD" id="cd01563">
    <property type="entry name" value="Thr-synth_1"/>
    <property type="match status" value="1"/>
</dbReference>